<reference evidence="6 7" key="1">
    <citation type="submission" date="2024-02" db="EMBL/GenBank/DDBJ databases">
        <authorList>
            <person name="Chen Y."/>
            <person name="Shah S."/>
            <person name="Dougan E. K."/>
            <person name="Thang M."/>
            <person name="Chan C."/>
        </authorList>
    </citation>
    <scope>NUCLEOTIDE SEQUENCE [LARGE SCALE GENOMIC DNA]</scope>
</reference>
<comment type="caution">
    <text evidence="6">The sequence shown here is derived from an EMBL/GenBank/DDBJ whole genome shotgun (WGS) entry which is preliminary data.</text>
</comment>
<evidence type="ECO:0000313" key="6">
    <source>
        <dbReference type="EMBL" id="CAK9113043.1"/>
    </source>
</evidence>
<evidence type="ECO:0000256" key="5">
    <source>
        <dbReference type="SAM" id="Phobius"/>
    </source>
</evidence>
<organism evidence="6 7">
    <name type="scientific">Durusdinium trenchii</name>
    <dbReference type="NCBI Taxonomy" id="1381693"/>
    <lineage>
        <taxon>Eukaryota</taxon>
        <taxon>Sar</taxon>
        <taxon>Alveolata</taxon>
        <taxon>Dinophyceae</taxon>
        <taxon>Suessiales</taxon>
        <taxon>Symbiodiniaceae</taxon>
        <taxon>Durusdinium</taxon>
    </lineage>
</organism>
<accession>A0ABP0SLC8</accession>
<dbReference type="InterPro" id="IPR037185">
    <property type="entry name" value="EmrE-like"/>
</dbReference>
<keyword evidence="3 5" id="KW-1133">Transmembrane helix</keyword>
<dbReference type="PANTHER" id="PTHR12570">
    <property type="match status" value="1"/>
</dbReference>
<dbReference type="SUPFAM" id="SSF103481">
    <property type="entry name" value="Multidrug resistance efflux transporter EmrE"/>
    <property type="match status" value="1"/>
</dbReference>
<dbReference type="Pfam" id="PF05653">
    <property type="entry name" value="Mg_trans_NIPA"/>
    <property type="match status" value="1"/>
</dbReference>
<dbReference type="InterPro" id="IPR008521">
    <property type="entry name" value="Mg_trans_NIPA"/>
</dbReference>
<evidence type="ECO:0000256" key="2">
    <source>
        <dbReference type="ARBA" id="ARBA00022692"/>
    </source>
</evidence>
<name>A0ABP0SLC8_9DINO</name>
<gene>
    <name evidence="6" type="ORF">SCF082_LOCUS52411</name>
</gene>
<dbReference type="EMBL" id="CAXAMM010044090">
    <property type="protein sequence ID" value="CAK9113043.1"/>
    <property type="molecule type" value="Genomic_DNA"/>
</dbReference>
<feature type="non-terminal residue" evidence="6">
    <location>
        <position position="1"/>
    </location>
</feature>
<protein>
    <submittedName>
        <fullName evidence="6">Uncharacterized protein</fullName>
    </submittedName>
</protein>
<proteinExistence type="predicted"/>
<evidence type="ECO:0000313" key="7">
    <source>
        <dbReference type="Proteomes" id="UP001642464"/>
    </source>
</evidence>
<keyword evidence="7" id="KW-1185">Reference proteome</keyword>
<feature type="transmembrane region" description="Helical" evidence="5">
    <location>
        <begin position="181"/>
        <end position="200"/>
    </location>
</feature>
<comment type="subcellular location">
    <subcellularLocation>
        <location evidence="1">Membrane</location>
        <topology evidence="1">Multi-pass membrane protein</topology>
    </subcellularLocation>
</comment>
<dbReference type="PANTHER" id="PTHR12570:SF9">
    <property type="entry name" value="MAGNESIUM TRANSPORTER NIPA8-RELATED"/>
    <property type="match status" value="1"/>
</dbReference>
<feature type="non-terminal residue" evidence="6">
    <location>
        <position position="212"/>
    </location>
</feature>
<evidence type="ECO:0000256" key="4">
    <source>
        <dbReference type="ARBA" id="ARBA00023136"/>
    </source>
</evidence>
<dbReference type="Proteomes" id="UP001642464">
    <property type="component" value="Unassembled WGS sequence"/>
</dbReference>
<keyword evidence="2 5" id="KW-0812">Transmembrane</keyword>
<evidence type="ECO:0000256" key="3">
    <source>
        <dbReference type="ARBA" id="ARBA00022989"/>
    </source>
</evidence>
<feature type="transmembrane region" description="Helical" evidence="5">
    <location>
        <begin position="149"/>
        <end position="174"/>
    </location>
</feature>
<feature type="transmembrane region" description="Helical" evidence="5">
    <location>
        <begin position="76"/>
        <end position="98"/>
    </location>
</feature>
<feature type="transmembrane region" description="Helical" evidence="5">
    <location>
        <begin position="6"/>
        <end position="30"/>
    </location>
</feature>
<evidence type="ECO:0000256" key="1">
    <source>
        <dbReference type="ARBA" id="ARBA00004141"/>
    </source>
</evidence>
<feature type="transmembrane region" description="Helical" evidence="5">
    <location>
        <begin position="42"/>
        <end position="64"/>
    </location>
</feature>
<sequence>FLAQVAILWAPASLTASVNFGGSLLSNALLAPLLLRERLTRMHWLSMCLLVMGGLLVTSFSSHATQEYSLFQLHGFLYQPSFLMCGSTMAAITIILLTRGVWMRTLDLPSFAYLFAVVGAIDLLVTKFTLQLVRLLLVAQPQEQPEKSLVSGCAMATLLLHTCVFGFQVAAAYYRKALQSLPLFLGSGALMQVVVCGTFFNEFGTLHRLQQV</sequence>
<keyword evidence="4 5" id="KW-0472">Membrane</keyword>
<feature type="transmembrane region" description="Helical" evidence="5">
    <location>
        <begin position="110"/>
        <end position="129"/>
    </location>
</feature>